<dbReference type="Pfam" id="PF01087">
    <property type="entry name" value="GalP_UDP_transf"/>
    <property type="match status" value="1"/>
</dbReference>
<dbReference type="PIRSF" id="PIRSF000808">
    <property type="entry name" value="GalT"/>
    <property type="match status" value="1"/>
</dbReference>
<keyword evidence="4 12" id="KW-0548">Nucleotidyltransferase</keyword>
<evidence type="ECO:0000256" key="7">
    <source>
        <dbReference type="ARBA" id="ARBA00023277"/>
    </source>
</evidence>
<dbReference type="EC" id="2.7.7.12" evidence="8"/>
<feature type="domain" description="Galactose-1-phosphate uridyl transferase C-terminal" evidence="11">
    <location>
        <begin position="186"/>
        <end position="304"/>
    </location>
</feature>
<dbReference type="EMBL" id="LAQJ01000073">
    <property type="protein sequence ID" value="KKO20742.1"/>
    <property type="molecule type" value="Genomic_DNA"/>
</dbReference>
<keyword evidence="3" id="KW-0808">Transferase</keyword>
<dbReference type="Proteomes" id="UP000034954">
    <property type="component" value="Unassembled WGS sequence"/>
</dbReference>
<feature type="active site" description="Tele-UMP-histidine intermediate" evidence="9">
    <location>
        <position position="165"/>
    </location>
</feature>
<evidence type="ECO:0000256" key="8">
    <source>
        <dbReference type="NCBIfam" id="TIGR00209"/>
    </source>
</evidence>
<dbReference type="InterPro" id="IPR005850">
    <property type="entry name" value="GalP_Utransf_C"/>
</dbReference>
<keyword evidence="7" id="KW-0119">Carbohydrate metabolism</keyword>
<evidence type="ECO:0000259" key="10">
    <source>
        <dbReference type="Pfam" id="PF01087"/>
    </source>
</evidence>
<comment type="cofactor">
    <cofactor evidence="1">
        <name>Zn(2+)</name>
        <dbReference type="ChEBI" id="CHEBI:29105"/>
    </cofactor>
</comment>
<feature type="domain" description="Galactose-1-phosphate uridyl transferase N-terminal" evidence="10">
    <location>
        <begin position="66"/>
        <end position="175"/>
    </location>
</feature>
<dbReference type="Pfam" id="PF02744">
    <property type="entry name" value="GalP_UDP_tr_C"/>
    <property type="match status" value="1"/>
</dbReference>
<keyword evidence="6" id="KW-0862">Zinc</keyword>
<protein>
    <recommendedName>
        <fullName evidence="8">Galactose-1-phosphate uridylyltransferase</fullName>
        <ecNumber evidence="8">2.7.7.12</ecNumber>
    </recommendedName>
</protein>
<reference evidence="12 13" key="1">
    <citation type="journal article" date="2013" name="BMC Microbiol.">
        <title>Identification of the type II cytochrome c maturation pathway in anammox bacteria by comparative genomics.</title>
        <authorList>
            <person name="Ferousi C."/>
            <person name="Speth D.R."/>
            <person name="Reimann J."/>
            <person name="Op den Camp H.J."/>
            <person name="Allen J.W."/>
            <person name="Keltjens J.T."/>
            <person name="Jetten M.S."/>
        </authorList>
    </citation>
    <scope>NUCLEOTIDE SEQUENCE [LARGE SCALE GENOMIC DNA]</scope>
    <source>
        <strain evidence="12">RU1</strain>
    </source>
</reference>
<gene>
    <name evidence="12" type="ORF">BROFUL_00524</name>
</gene>
<dbReference type="PANTHER" id="PTHR42763">
    <property type="entry name" value="ADP-GLUCOSE PHOSPHORYLASE"/>
    <property type="match status" value="1"/>
</dbReference>
<evidence type="ECO:0000256" key="4">
    <source>
        <dbReference type="ARBA" id="ARBA00022695"/>
    </source>
</evidence>
<keyword evidence="5" id="KW-0479">Metal-binding</keyword>
<evidence type="ECO:0000256" key="5">
    <source>
        <dbReference type="ARBA" id="ARBA00022723"/>
    </source>
</evidence>
<sequence length="341" mass="39212">MPELRKDPISSRWVIIATERAMRPTDFKSEPQLIRGGFCPFCEGNEDKTPPEIMSYRERGTQANSKGWRVRVVPNKFPALRIEGKLNKHGEGIYDSMHGIGAHEVIVESPKHIASLTELEDKQVEEILWTYRDRLIDLKKDRRFNYGLLFKNVGTAAGATLEHSHSQLIVTPIVPISVMHEMNGCEEFYKYRGRCLFCDMVQQELATGTRIVYDGEMFVAFAPYASRFPFEVWILSKVHASHFENLQKLEAEELAHVLRNVLLKLEASLEFPPYNYIIHTTPFTLGEIEHYHWHIEIIPRLTRVAGFEWGSGFYINTVSPENAAEFLRETDIEKKAGSARS</sequence>
<dbReference type="NCBIfam" id="TIGR00209">
    <property type="entry name" value="galT_1"/>
    <property type="match status" value="1"/>
</dbReference>
<dbReference type="PANTHER" id="PTHR42763:SF1">
    <property type="entry name" value="UDP-GLUCOSE--HEXOSE-1-PHOSPHATE URIDYLYLTRANSFERASE"/>
    <property type="match status" value="1"/>
</dbReference>
<evidence type="ECO:0000259" key="11">
    <source>
        <dbReference type="Pfam" id="PF02744"/>
    </source>
</evidence>
<organism evidence="12 13">
    <name type="scientific">Candidatus Brocadia fulgida</name>
    <dbReference type="NCBI Taxonomy" id="380242"/>
    <lineage>
        <taxon>Bacteria</taxon>
        <taxon>Pseudomonadati</taxon>
        <taxon>Planctomycetota</taxon>
        <taxon>Candidatus Brocadiia</taxon>
        <taxon>Candidatus Brocadiales</taxon>
        <taxon>Candidatus Brocadiaceae</taxon>
        <taxon>Candidatus Brocadia</taxon>
    </lineage>
</organism>
<name>A0A0M2UY11_9BACT</name>
<evidence type="ECO:0000313" key="13">
    <source>
        <dbReference type="Proteomes" id="UP000034954"/>
    </source>
</evidence>
<proteinExistence type="inferred from homology"/>
<dbReference type="InterPro" id="IPR001937">
    <property type="entry name" value="GalP_UDPtransf1"/>
</dbReference>
<dbReference type="GO" id="GO:0006012">
    <property type="term" value="P:galactose metabolic process"/>
    <property type="evidence" value="ECO:0007669"/>
    <property type="project" value="UniProtKB-UniRule"/>
</dbReference>
<keyword evidence="13" id="KW-1185">Reference proteome</keyword>
<evidence type="ECO:0000256" key="2">
    <source>
        <dbReference type="ARBA" id="ARBA00010951"/>
    </source>
</evidence>
<dbReference type="InterPro" id="IPR053177">
    <property type="entry name" value="ADP-glucose_phosphorylase"/>
</dbReference>
<dbReference type="UniPathway" id="UPA00214"/>
<evidence type="ECO:0000256" key="6">
    <source>
        <dbReference type="ARBA" id="ARBA00022833"/>
    </source>
</evidence>
<comment type="similarity">
    <text evidence="2">Belongs to the galactose-1-phosphate uridylyltransferase type 1 family.</text>
</comment>
<evidence type="ECO:0000256" key="9">
    <source>
        <dbReference type="PIRSR" id="PIRSR000808-1"/>
    </source>
</evidence>
<comment type="caution">
    <text evidence="12">The sequence shown here is derived from an EMBL/GenBank/DDBJ whole genome shotgun (WGS) entry which is preliminary data.</text>
</comment>
<evidence type="ECO:0000256" key="1">
    <source>
        <dbReference type="ARBA" id="ARBA00001947"/>
    </source>
</evidence>
<dbReference type="GO" id="GO:0008270">
    <property type="term" value="F:zinc ion binding"/>
    <property type="evidence" value="ECO:0007669"/>
    <property type="project" value="InterPro"/>
</dbReference>
<dbReference type="PATRIC" id="fig|380242.3.peg.658"/>
<accession>A0A0M2UY11</accession>
<dbReference type="Gene3D" id="3.30.428.10">
    <property type="entry name" value="HIT-like"/>
    <property type="match status" value="2"/>
</dbReference>
<evidence type="ECO:0000256" key="3">
    <source>
        <dbReference type="ARBA" id="ARBA00022679"/>
    </source>
</evidence>
<dbReference type="InterPro" id="IPR036265">
    <property type="entry name" value="HIT-like_sf"/>
</dbReference>
<dbReference type="GO" id="GO:0008108">
    <property type="term" value="F:UDP-glucose:hexose-1-phosphate uridylyltransferase activity"/>
    <property type="evidence" value="ECO:0007669"/>
    <property type="project" value="UniProtKB-UniRule"/>
</dbReference>
<evidence type="ECO:0000313" key="12">
    <source>
        <dbReference type="EMBL" id="KKO20742.1"/>
    </source>
</evidence>
<dbReference type="AlphaFoldDB" id="A0A0M2UY11"/>
<dbReference type="InterPro" id="IPR005849">
    <property type="entry name" value="GalP_Utransf_N"/>
</dbReference>
<dbReference type="SUPFAM" id="SSF54197">
    <property type="entry name" value="HIT-like"/>
    <property type="match status" value="2"/>
</dbReference>